<protein>
    <submittedName>
        <fullName evidence="2">Uncharacterized protein</fullName>
    </submittedName>
</protein>
<name>A0A9P6LT83_9FUNG</name>
<reference evidence="2" key="1">
    <citation type="journal article" date="2020" name="Fungal Divers.">
        <title>Resolving the Mortierellaceae phylogeny through synthesis of multi-gene phylogenetics and phylogenomics.</title>
        <authorList>
            <person name="Vandepol N."/>
            <person name="Liber J."/>
            <person name="Desiro A."/>
            <person name="Na H."/>
            <person name="Kennedy M."/>
            <person name="Barry K."/>
            <person name="Grigoriev I.V."/>
            <person name="Miller A.N."/>
            <person name="O'Donnell K."/>
            <person name="Stajich J.E."/>
            <person name="Bonito G."/>
        </authorList>
    </citation>
    <scope>NUCLEOTIDE SEQUENCE</scope>
    <source>
        <strain evidence="2">MES-2147</strain>
    </source>
</reference>
<comment type="caution">
    <text evidence="2">The sequence shown here is derived from an EMBL/GenBank/DDBJ whole genome shotgun (WGS) entry which is preliminary data.</text>
</comment>
<proteinExistence type="predicted"/>
<gene>
    <name evidence="2" type="ORF">BGZ65_004475</name>
</gene>
<dbReference type="Proteomes" id="UP000749646">
    <property type="component" value="Unassembled WGS sequence"/>
</dbReference>
<dbReference type="OrthoDB" id="428480at2759"/>
<accession>A0A9P6LT83</accession>
<dbReference type="EMBL" id="JAAAHW010009423">
    <property type="protein sequence ID" value="KAF9941230.1"/>
    <property type="molecule type" value="Genomic_DNA"/>
</dbReference>
<keyword evidence="3" id="KW-1185">Reference proteome</keyword>
<organism evidence="2 3">
    <name type="scientific">Modicella reniformis</name>
    <dbReference type="NCBI Taxonomy" id="1440133"/>
    <lineage>
        <taxon>Eukaryota</taxon>
        <taxon>Fungi</taxon>
        <taxon>Fungi incertae sedis</taxon>
        <taxon>Mucoromycota</taxon>
        <taxon>Mortierellomycotina</taxon>
        <taxon>Mortierellomycetes</taxon>
        <taxon>Mortierellales</taxon>
        <taxon>Mortierellaceae</taxon>
        <taxon>Modicella</taxon>
    </lineage>
</organism>
<evidence type="ECO:0000313" key="2">
    <source>
        <dbReference type="EMBL" id="KAF9941230.1"/>
    </source>
</evidence>
<dbReference type="AlphaFoldDB" id="A0A9P6LT83"/>
<sequence length="108" mass="11913">MDKPKRRINGMLEPKTSSPRQTLCTSTAVAVVTNDPRNNVNEHPELPQAIQEAFNANSAPLSTSLNYGGAGASWCTPYKTWQRTYSYDFTKGLTEKETDGLCSIESKV</sequence>
<evidence type="ECO:0000256" key="1">
    <source>
        <dbReference type="SAM" id="MobiDB-lite"/>
    </source>
</evidence>
<evidence type="ECO:0000313" key="3">
    <source>
        <dbReference type="Proteomes" id="UP000749646"/>
    </source>
</evidence>
<feature type="region of interest" description="Disordered" evidence="1">
    <location>
        <begin position="1"/>
        <end position="23"/>
    </location>
</feature>